<evidence type="ECO:0000313" key="2">
    <source>
        <dbReference type="Proteomes" id="UP000613740"/>
    </source>
</evidence>
<dbReference type="EMBL" id="JAEHOD010000011">
    <property type="protein sequence ID" value="KAG2450460.1"/>
    <property type="molecule type" value="Genomic_DNA"/>
</dbReference>
<dbReference type="AlphaFoldDB" id="A0A835WMY9"/>
<dbReference type="Proteomes" id="UP000613740">
    <property type="component" value="Unassembled WGS sequence"/>
</dbReference>
<sequence>MPAALRGYHLPKRRETRASYAHHTLEEAAGKWNNDVSSFAEYQASGKAVKDQAKLAVQNVGLDRALECAGVRAHQRSKAAVRTVG</sequence>
<reference evidence="1" key="1">
    <citation type="journal article" date="2020" name="bioRxiv">
        <title>Comparative genomics of Chlamydomonas.</title>
        <authorList>
            <person name="Craig R.J."/>
            <person name="Hasan A.R."/>
            <person name="Ness R.W."/>
            <person name="Keightley P.D."/>
        </authorList>
    </citation>
    <scope>NUCLEOTIDE SEQUENCE</scope>
    <source>
        <strain evidence="1">CCAP 11/173</strain>
    </source>
</reference>
<protein>
    <submittedName>
        <fullName evidence="1">Uncharacterized protein</fullName>
    </submittedName>
</protein>
<gene>
    <name evidence="1" type="ORF">HYH02_004962</name>
</gene>
<evidence type="ECO:0000313" key="1">
    <source>
        <dbReference type="EMBL" id="KAG2450460.1"/>
    </source>
</evidence>
<proteinExistence type="predicted"/>
<accession>A0A835WMY9</accession>
<keyword evidence="2" id="KW-1185">Reference proteome</keyword>
<comment type="caution">
    <text evidence="1">The sequence shown here is derived from an EMBL/GenBank/DDBJ whole genome shotgun (WGS) entry which is preliminary data.</text>
</comment>
<name>A0A835WMY9_9CHLO</name>
<organism evidence="1 2">
    <name type="scientific">Chlamydomonas schloesseri</name>
    <dbReference type="NCBI Taxonomy" id="2026947"/>
    <lineage>
        <taxon>Eukaryota</taxon>
        <taxon>Viridiplantae</taxon>
        <taxon>Chlorophyta</taxon>
        <taxon>core chlorophytes</taxon>
        <taxon>Chlorophyceae</taxon>
        <taxon>CS clade</taxon>
        <taxon>Chlamydomonadales</taxon>
        <taxon>Chlamydomonadaceae</taxon>
        <taxon>Chlamydomonas</taxon>
    </lineage>
</organism>